<feature type="domain" description="C2H2-type" evidence="11">
    <location>
        <begin position="479"/>
        <end position="506"/>
    </location>
</feature>
<dbReference type="PROSITE" id="PS00028">
    <property type="entry name" value="ZINC_FINGER_C2H2_1"/>
    <property type="match status" value="9"/>
</dbReference>
<dbReference type="Gene3D" id="3.30.160.60">
    <property type="entry name" value="Classic Zinc Finger"/>
    <property type="match status" value="8"/>
</dbReference>
<feature type="domain" description="C2H2-type" evidence="11">
    <location>
        <begin position="535"/>
        <end position="562"/>
    </location>
</feature>
<dbReference type="PROSITE" id="PS51915">
    <property type="entry name" value="ZAD"/>
    <property type="match status" value="1"/>
</dbReference>
<evidence type="ECO:0000259" key="11">
    <source>
        <dbReference type="PROSITE" id="PS50157"/>
    </source>
</evidence>
<dbReference type="GO" id="GO:0000981">
    <property type="term" value="F:DNA-binding transcription factor activity, RNA polymerase II-specific"/>
    <property type="evidence" value="ECO:0007669"/>
    <property type="project" value="TreeGrafter"/>
</dbReference>
<dbReference type="SUPFAM" id="SSF57716">
    <property type="entry name" value="Glucocorticoid receptor-like (DNA-binding domain)"/>
    <property type="match status" value="1"/>
</dbReference>
<dbReference type="Proteomes" id="UP001153712">
    <property type="component" value="Chromosome 4"/>
</dbReference>
<organism evidence="13 14">
    <name type="scientific">Phyllotreta striolata</name>
    <name type="common">Striped flea beetle</name>
    <name type="synonym">Crioceris striolata</name>
    <dbReference type="NCBI Taxonomy" id="444603"/>
    <lineage>
        <taxon>Eukaryota</taxon>
        <taxon>Metazoa</taxon>
        <taxon>Ecdysozoa</taxon>
        <taxon>Arthropoda</taxon>
        <taxon>Hexapoda</taxon>
        <taxon>Insecta</taxon>
        <taxon>Pterygota</taxon>
        <taxon>Neoptera</taxon>
        <taxon>Endopterygota</taxon>
        <taxon>Coleoptera</taxon>
        <taxon>Polyphaga</taxon>
        <taxon>Cucujiformia</taxon>
        <taxon>Chrysomeloidea</taxon>
        <taxon>Chrysomelidae</taxon>
        <taxon>Galerucinae</taxon>
        <taxon>Alticini</taxon>
        <taxon>Phyllotreta</taxon>
    </lineage>
</organism>
<evidence type="ECO:0000256" key="9">
    <source>
        <dbReference type="PROSITE-ProRule" id="PRU01263"/>
    </source>
</evidence>
<evidence type="ECO:0000256" key="10">
    <source>
        <dbReference type="SAM" id="MobiDB-lite"/>
    </source>
</evidence>
<feature type="domain" description="C2H2-type" evidence="11">
    <location>
        <begin position="245"/>
        <end position="272"/>
    </location>
</feature>
<feature type="domain" description="C2H2-type" evidence="11">
    <location>
        <begin position="396"/>
        <end position="423"/>
    </location>
</feature>
<evidence type="ECO:0000256" key="4">
    <source>
        <dbReference type="ARBA" id="ARBA00022771"/>
    </source>
</evidence>
<evidence type="ECO:0000313" key="14">
    <source>
        <dbReference type="Proteomes" id="UP001153712"/>
    </source>
</evidence>
<feature type="domain" description="C2H2-type" evidence="11">
    <location>
        <begin position="594"/>
        <end position="616"/>
    </location>
</feature>
<dbReference type="FunFam" id="3.30.160.60:FF:000557">
    <property type="entry name" value="zinc finger and SCAN domain-containing protein 29"/>
    <property type="match status" value="1"/>
</dbReference>
<keyword evidence="4 8" id="KW-0863">Zinc-finger</keyword>
<dbReference type="GO" id="GO:0000977">
    <property type="term" value="F:RNA polymerase II transcription regulatory region sequence-specific DNA binding"/>
    <property type="evidence" value="ECO:0007669"/>
    <property type="project" value="TreeGrafter"/>
</dbReference>
<dbReference type="AlphaFoldDB" id="A0A9N9TNQ0"/>
<dbReference type="GO" id="GO:0008270">
    <property type="term" value="F:zinc ion binding"/>
    <property type="evidence" value="ECO:0007669"/>
    <property type="project" value="UniProtKB-UniRule"/>
</dbReference>
<evidence type="ECO:0000259" key="12">
    <source>
        <dbReference type="PROSITE" id="PS51915"/>
    </source>
</evidence>
<dbReference type="PANTHER" id="PTHR24381">
    <property type="entry name" value="ZINC FINGER PROTEIN"/>
    <property type="match status" value="1"/>
</dbReference>
<keyword evidence="3" id="KW-0677">Repeat</keyword>
<sequence length="623" mass="72879">MKMNPDIKELKELCRVCLMLSNDMRPLLDPKGAGTQLMNKLSSIIHSEINLNLDNSQPQYICSTCEDKLITFYEFQQMCIKSHQTILEYSNETNINVDVKPFYVDLINCDDVKKESEDVPLTYEKSESKFDSIEEDCNEYDNDDNGLHETDDDDEDNVNSTTNSKSTKRVFVCNTEEVKNIINEVKKKFYTSRQCLFCGFTSSNVRTLSVHMSRLHWSVKDKWCWKCNKIEENLKEHTEIHKDDFKCPFCNKQSTTGSHFVEHLSRHTIKQRHVCKICKKHLKTTKLLKAHCKKVHKKLIETCNVCLDTFFDKKLLEKHLEIHKTTDSDACDNQFSEENKALLSLDEEDNEENNTHKKSNNRQNRYCDICKRTVRNLSNHVQKHHSSDNTNEEPKALCHYCGKLFKQQSNLDVHIRTHTKETPYKCSYCDMCVATRTRLVDHERTHTGEKPFACKFCGKTFKQHGVLNTHLKIHTGRPEQCLLCPKRFCRPSELRNHMRVHTGEKPYACSFCDKCFIQRSHLVEHTKIHTYHRPFKCHICGKAFKQSSTLKGHLNVHEGKKMFKCNVCSYSCKKNYTLKQHLLQHQNANADESFSCELCQEKFLNVDLLNQHKNIHLDSSWIS</sequence>
<name>A0A9N9TNQ0_PHYSR</name>
<proteinExistence type="predicted"/>
<evidence type="ECO:0000256" key="7">
    <source>
        <dbReference type="ARBA" id="ARBA00068876"/>
    </source>
</evidence>
<dbReference type="FunFam" id="3.30.160.60:FF:000100">
    <property type="entry name" value="Zinc finger 45-like"/>
    <property type="match status" value="1"/>
</dbReference>
<evidence type="ECO:0000256" key="6">
    <source>
        <dbReference type="ARBA" id="ARBA00023242"/>
    </source>
</evidence>
<feature type="domain" description="C2H2-type" evidence="11">
    <location>
        <begin position="452"/>
        <end position="479"/>
    </location>
</feature>
<dbReference type="Pfam" id="PF07776">
    <property type="entry name" value="zf-AD"/>
    <property type="match status" value="1"/>
</dbReference>
<reference evidence="13" key="1">
    <citation type="submission" date="2022-01" db="EMBL/GenBank/DDBJ databases">
        <authorList>
            <person name="King R."/>
        </authorList>
    </citation>
    <scope>NUCLEOTIDE SEQUENCE</scope>
</reference>
<feature type="binding site" evidence="9">
    <location>
        <position position="14"/>
    </location>
    <ligand>
        <name>Zn(2+)</name>
        <dbReference type="ChEBI" id="CHEBI:29105"/>
    </ligand>
</feature>
<evidence type="ECO:0000256" key="1">
    <source>
        <dbReference type="ARBA" id="ARBA00004123"/>
    </source>
</evidence>
<feature type="binding site" evidence="9">
    <location>
        <position position="65"/>
    </location>
    <ligand>
        <name>Zn(2+)</name>
        <dbReference type="ChEBI" id="CHEBI:29105"/>
    </ligand>
</feature>
<feature type="domain" description="C2H2-type" evidence="11">
    <location>
        <begin position="563"/>
        <end position="594"/>
    </location>
</feature>
<dbReference type="InterPro" id="IPR036236">
    <property type="entry name" value="Znf_C2H2_sf"/>
</dbReference>
<feature type="domain" description="ZAD" evidence="12">
    <location>
        <begin position="12"/>
        <end position="89"/>
    </location>
</feature>
<accession>A0A9N9TNQ0</accession>
<feature type="compositionally biased region" description="Acidic residues" evidence="10">
    <location>
        <begin position="141"/>
        <end position="157"/>
    </location>
</feature>
<dbReference type="FunFam" id="3.30.160.60:FF:000295">
    <property type="entry name" value="zinc finger protein 19"/>
    <property type="match status" value="1"/>
</dbReference>
<keyword evidence="6" id="KW-0539">Nucleus</keyword>
<keyword evidence="2 9" id="KW-0479">Metal-binding</keyword>
<keyword evidence="5 9" id="KW-0862">Zinc</keyword>
<evidence type="ECO:0000256" key="8">
    <source>
        <dbReference type="PROSITE-ProRule" id="PRU00042"/>
    </source>
</evidence>
<feature type="region of interest" description="Disordered" evidence="10">
    <location>
        <begin position="141"/>
        <end position="163"/>
    </location>
</feature>
<dbReference type="SMART" id="SM00868">
    <property type="entry name" value="zf-AD"/>
    <property type="match status" value="2"/>
</dbReference>
<dbReference type="GO" id="GO:0005634">
    <property type="term" value="C:nucleus"/>
    <property type="evidence" value="ECO:0007669"/>
    <property type="project" value="UniProtKB-SubCell"/>
</dbReference>
<dbReference type="FunFam" id="3.30.160.60:FF:000446">
    <property type="entry name" value="Zinc finger protein"/>
    <property type="match status" value="1"/>
</dbReference>
<feature type="domain" description="C2H2-type" evidence="11">
    <location>
        <begin position="424"/>
        <end position="451"/>
    </location>
</feature>
<feature type="binding site" evidence="9">
    <location>
        <position position="62"/>
    </location>
    <ligand>
        <name>Zn(2+)</name>
        <dbReference type="ChEBI" id="CHEBI:29105"/>
    </ligand>
</feature>
<dbReference type="PANTHER" id="PTHR24381:SF393">
    <property type="entry name" value="CHROMATIN-LINKED ADAPTOR FOR MSL PROTEINS, ISOFORM B"/>
    <property type="match status" value="1"/>
</dbReference>
<dbReference type="SUPFAM" id="SSF57667">
    <property type="entry name" value="beta-beta-alpha zinc fingers"/>
    <property type="match status" value="5"/>
</dbReference>
<feature type="binding site" evidence="9">
    <location>
        <position position="17"/>
    </location>
    <ligand>
        <name>Zn(2+)</name>
        <dbReference type="ChEBI" id="CHEBI:29105"/>
    </ligand>
</feature>
<feature type="domain" description="C2H2-type" evidence="11">
    <location>
        <begin position="507"/>
        <end position="534"/>
    </location>
</feature>
<protein>
    <recommendedName>
        <fullName evidence="7">Zinc finger protein 865</fullName>
    </recommendedName>
</protein>
<keyword evidence="14" id="KW-1185">Reference proteome</keyword>
<dbReference type="Pfam" id="PF00096">
    <property type="entry name" value="zf-C2H2"/>
    <property type="match status" value="5"/>
</dbReference>
<dbReference type="FunFam" id="3.30.160.60:FF:000145">
    <property type="entry name" value="Zinc finger protein 574"/>
    <property type="match status" value="2"/>
</dbReference>
<comment type="subcellular location">
    <subcellularLocation>
        <location evidence="1">Nucleus</location>
    </subcellularLocation>
</comment>
<dbReference type="InterPro" id="IPR013087">
    <property type="entry name" value="Znf_C2H2_type"/>
</dbReference>
<dbReference type="OrthoDB" id="6077919at2759"/>
<evidence type="ECO:0000256" key="2">
    <source>
        <dbReference type="ARBA" id="ARBA00022723"/>
    </source>
</evidence>
<dbReference type="PROSITE" id="PS50157">
    <property type="entry name" value="ZINC_FINGER_C2H2_2"/>
    <property type="match status" value="9"/>
</dbReference>
<dbReference type="Gene3D" id="3.40.1800.20">
    <property type="match status" value="1"/>
</dbReference>
<evidence type="ECO:0000256" key="3">
    <source>
        <dbReference type="ARBA" id="ARBA00022737"/>
    </source>
</evidence>
<dbReference type="SMART" id="SM00355">
    <property type="entry name" value="ZnF_C2H2"/>
    <property type="match status" value="13"/>
</dbReference>
<evidence type="ECO:0000313" key="13">
    <source>
        <dbReference type="EMBL" id="CAG9861663.1"/>
    </source>
</evidence>
<evidence type="ECO:0000256" key="5">
    <source>
        <dbReference type="ARBA" id="ARBA00022833"/>
    </source>
</evidence>
<gene>
    <name evidence="13" type="ORF">PHYEVI_LOCUS7994</name>
</gene>
<dbReference type="InterPro" id="IPR012934">
    <property type="entry name" value="Znf_AD"/>
</dbReference>
<dbReference type="EMBL" id="OU900097">
    <property type="protein sequence ID" value="CAG9861663.1"/>
    <property type="molecule type" value="Genomic_DNA"/>
</dbReference>